<dbReference type="SUPFAM" id="SSF55781">
    <property type="entry name" value="GAF domain-like"/>
    <property type="match status" value="1"/>
</dbReference>
<dbReference type="GO" id="GO:0003677">
    <property type="term" value="F:DNA binding"/>
    <property type="evidence" value="ECO:0007669"/>
    <property type="project" value="UniProtKB-KW"/>
</dbReference>
<dbReference type="Pfam" id="PF09339">
    <property type="entry name" value="HTH_IclR"/>
    <property type="match status" value="1"/>
</dbReference>
<dbReference type="InterPro" id="IPR036388">
    <property type="entry name" value="WH-like_DNA-bd_sf"/>
</dbReference>
<keyword evidence="1" id="KW-0805">Transcription regulation</keyword>
<evidence type="ECO:0000256" key="2">
    <source>
        <dbReference type="ARBA" id="ARBA00023125"/>
    </source>
</evidence>
<dbReference type="GO" id="GO:0045892">
    <property type="term" value="P:negative regulation of DNA-templated transcription"/>
    <property type="evidence" value="ECO:0007669"/>
    <property type="project" value="TreeGrafter"/>
</dbReference>
<dbReference type="SUPFAM" id="SSF46785">
    <property type="entry name" value="Winged helix' DNA-binding domain"/>
    <property type="match status" value="1"/>
</dbReference>
<dbReference type="AlphaFoldDB" id="A0A930V2S0"/>
<evidence type="ECO:0000256" key="3">
    <source>
        <dbReference type="ARBA" id="ARBA00023163"/>
    </source>
</evidence>
<dbReference type="RefSeq" id="WP_194504003.1">
    <property type="nucleotide sequence ID" value="NZ_JADIVZ010000007.1"/>
</dbReference>
<evidence type="ECO:0000259" key="4">
    <source>
        <dbReference type="PROSITE" id="PS51077"/>
    </source>
</evidence>
<dbReference type="Gene3D" id="1.10.10.10">
    <property type="entry name" value="Winged helix-like DNA-binding domain superfamily/Winged helix DNA-binding domain"/>
    <property type="match status" value="1"/>
</dbReference>
<dbReference type="InterPro" id="IPR050707">
    <property type="entry name" value="HTH_MetabolicPath_Reg"/>
</dbReference>
<dbReference type="InterPro" id="IPR014757">
    <property type="entry name" value="Tscrpt_reg_IclR_C"/>
</dbReference>
<comment type="caution">
    <text evidence="6">The sequence shown here is derived from an EMBL/GenBank/DDBJ whole genome shotgun (WGS) entry which is preliminary data.</text>
</comment>
<protein>
    <submittedName>
        <fullName evidence="6">IclR family transcriptional regulator</fullName>
    </submittedName>
</protein>
<dbReference type="PROSITE" id="PS51078">
    <property type="entry name" value="ICLR_ED"/>
    <property type="match status" value="1"/>
</dbReference>
<dbReference type="PROSITE" id="PS51077">
    <property type="entry name" value="HTH_ICLR"/>
    <property type="match status" value="1"/>
</dbReference>
<feature type="domain" description="HTH iclR-type" evidence="4">
    <location>
        <begin position="25"/>
        <end position="86"/>
    </location>
</feature>
<dbReference type="Gene3D" id="3.30.450.40">
    <property type="match status" value="1"/>
</dbReference>
<organism evidence="6 7">
    <name type="scientific">Nocardioides acrostichi</name>
    <dbReference type="NCBI Taxonomy" id="2784339"/>
    <lineage>
        <taxon>Bacteria</taxon>
        <taxon>Bacillati</taxon>
        <taxon>Actinomycetota</taxon>
        <taxon>Actinomycetes</taxon>
        <taxon>Propionibacteriales</taxon>
        <taxon>Nocardioidaceae</taxon>
        <taxon>Nocardioides</taxon>
    </lineage>
</organism>
<evidence type="ECO:0000313" key="7">
    <source>
        <dbReference type="Proteomes" id="UP000656804"/>
    </source>
</evidence>
<proteinExistence type="predicted"/>
<evidence type="ECO:0000313" key="6">
    <source>
        <dbReference type="EMBL" id="MBF4162737.1"/>
    </source>
</evidence>
<dbReference type="PANTHER" id="PTHR30136">
    <property type="entry name" value="HELIX-TURN-HELIX TRANSCRIPTIONAL REGULATOR, ICLR FAMILY"/>
    <property type="match status" value="1"/>
</dbReference>
<dbReference type="InterPro" id="IPR036390">
    <property type="entry name" value="WH_DNA-bd_sf"/>
</dbReference>
<dbReference type="InterPro" id="IPR029016">
    <property type="entry name" value="GAF-like_dom_sf"/>
</dbReference>
<dbReference type="InterPro" id="IPR005471">
    <property type="entry name" value="Tscrpt_reg_IclR_N"/>
</dbReference>
<gene>
    <name evidence="6" type="ORF">ISG29_13650</name>
</gene>
<feature type="domain" description="IclR-ED" evidence="5">
    <location>
        <begin position="87"/>
        <end position="274"/>
    </location>
</feature>
<dbReference type="Pfam" id="PF01614">
    <property type="entry name" value="IclR_C"/>
    <property type="match status" value="1"/>
</dbReference>
<evidence type="ECO:0000256" key="1">
    <source>
        <dbReference type="ARBA" id="ARBA00023015"/>
    </source>
</evidence>
<dbReference type="PANTHER" id="PTHR30136:SF24">
    <property type="entry name" value="HTH-TYPE TRANSCRIPTIONAL REPRESSOR ALLR"/>
    <property type="match status" value="1"/>
</dbReference>
<dbReference type="Proteomes" id="UP000656804">
    <property type="component" value="Unassembled WGS sequence"/>
</dbReference>
<name>A0A930V2S0_9ACTN</name>
<dbReference type="EMBL" id="JADIVZ010000007">
    <property type="protein sequence ID" value="MBF4162737.1"/>
    <property type="molecule type" value="Genomic_DNA"/>
</dbReference>
<reference evidence="6" key="1">
    <citation type="submission" date="2020-11" db="EMBL/GenBank/DDBJ databases">
        <title>Nocardioides sp. CBS4Y-1, whole genome shotgun sequence.</title>
        <authorList>
            <person name="Tuo L."/>
        </authorList>
    </citation>
    <scope>NUCLEOTIDE SEQUENCE</scope>
    <source>
        <strain evidence="6">CBS4Y-1</strain>
    </source>
</reference>
<keyword evidence="2" id="KW-0238">DNA-binding</keyword>
<sequence length="275" mass="28922">MSVDMVVVPPVSDRQPDAQVGEVAQSSASKALAVLEAISRARGSSFGVTEVAADVGVPKSTAHRLLKTLEKHGFVGRSGSRYRVGGSFFELSEAARWSEFGELRDTAARPLNWLFERSDAAAVHLAVLSGRDVLYLDKITRPAGTRLPSRVGGRFPATCTALGKAILAHSPRATVADVIGEPLARITPYSVALRQQFVLQLSKARDAGYAIEREEACHGTVCVAAPIMRDGAAVAAVSLSVPTLTATRGGAADLPALGRLLVQASTEISRSLPLA</sequence>
<keyword evidence="3" id="KW-0804">Transcription</keyword>
<dbReference type="SMART" id="SM00346">
    <property type="entry name" value="HTH_ICLR"/>
    <property type="match status" value="1"/>
</dbReference>
<accession>A0A930V2S0</accession>
<dbReference type="GO" id="GO:0003700">
    <property type="term" value="F:DNA-binding transcription factor activity"/>
    <property type="evidence" value="ECO:0007669"/>
    <property type="project" value="TreeGrafter"/>
</dbReference>
<evidence type="ECO:0000259" key="5">
    <source>
        <dbReference type="PROSITE" id="PS51078"/>
    </source>
</evidence>
<keyword evidence="7" id="KW-1185">Reference proteome</keyword>